<dbReference type="InterPro" id="IPR019398">
    <property type="entry name" value="Pre-rRNA_process_TSR2"/>
</dbReference>
<dbReference type="PANTHER" id="PTHR48094">
    <property type="entry name" value="PROTEIN/NUCLEIC ACID DEGLYCASE DJ-1-RELATED"/>
    <property type="match status" value="1"/>
</dbReference>
<dbReference type="AlphaFoldDB" id="A0AAD5M3D7"/>
<reference evidence="5" key="1">
    <citation type="submission" date="2021-12" db="EMBL/GenBank/DDBJ databases">
        <title>Prjna785345.</title>
        <authorList>
            <person name="Rujirawat T."/>
            <person name="Krajaejun T."/>
        </authorList>
    </citation>
    <scope>NUCLEOTIDE SEQUENCE</scope>
    <source>
        <strain evidence="5">Pi057C3</strain>
    </source>
</reference>
<dbReference type="Gene3D" id="3.40.50.880">
    <property type="match status" value="1"/>
</dbReference>
<accession>A0AAD5M3D7</accession>
<evidence type="ECO:0000313" key="6">
    <source>
        <dbReference type="Proteomes" id="UP001209570"/>
    </source>
</evidence>
<feature type="domain" description="DJ-1/PfpI" evidence="4">
    <location>
        <begin position="205"/>
        <end position="365"/>
    </location>
</feature>
<dbReference type="Proteomes" id="UP001209570">
    <property type="component" value="Unassembled WGS sequence"/>
</dbReference>
<evidence type="ECO:0000256" key="3">
    <source>
        <dbReference type="SAM" id="MobiDB-lite"/>
    </source>
</evidence>
<protein>
    <recommendedName>
        <fullName evidence="4">DJ-1/PfpI domain-containing protein</fullName>
    </recommendedName>
</protein>
<dbReference type="PANTHER" id="PTHR48094:SF12">
    <property type="entry name" value="PARKINSON DISEASE PROTEIN 7 HOMOLOG"/>
    <property type="match status" value="1"/>
</dbReference>
<dbReference type="InterPro" id="IPR050325">
    <property type="entry name" value="Prot/Nucl_acid_deglycase"/>
</dbReference>
<dbReference type="GO" id="GO:0005737">
    <property type="term" value="C:cytoplasm"/>
    <property type="evidence" value="ECO:0007669"/>
    <property type="project" value="TreeGrafter"/>
</dbReference>
<evidence type="ECO:0000313" key="5">
    <source>
        <dbReference type="EMBL" id="KAJ0393602.1"/>
    </source>
</evidence>
<evidence type="ECO:0000256" key="1">
    <source>
        <dbReference type="ARBA" id="ARBA00006524"/>
    </source>
</evidence>
<dbReference type="SUPFAM" id="SSF52317">
    <property type="entry name" value="Class I glutamine amidotransferase-like"/>
    <property type="match status" value="1"/>
</dbReference>
<feature type="region of interest" description="Disordered" evidence="3">
    <location>
        <begin position="605"/>
        <end position="625"/>
    </location>
</feature>
<dbReference type="Pfam" id="PF10273">
    <property type="entry name" value="WGG"/>
    <property type="match status" value="1"/>
</dbReference>
<dbReference type="GO" id="GO:0006364">
    <property type="term" value="P:rRNA processing"/>
    <property type="evidence" value="ECO:0007669"/>
    <property type="project" value="UniProtKB-KW"/>
</dbReference>
<dbReference type="NCBIfam" id="TIGR01383">
    <property type="entry name" value="not_thiJ"/>
    <property type="match status" value="1"/>
</dbReference>
<organism evidence="5 6">
    <name type="scientific">Pythium insidiosum</name>
    <name type="common">Pythiosis disease agent</name>
    <dbReference type="NCBI Taxonomy" id="114742"/>
    <lineage>
        <taxon>Eukaryota</taxon>
        <taxon>Sar</taxon>
        <taxon>Stramenopiles</taxon>
        <taxon>Oomycota</taxon>
        <taxon>Peronosporomycetes</taxon>
        <taxon>Pythiales</taxon>
        <taxon>Pythiaceae</taxon>
        <taxon>Pythium</taxon>
    </lineage>
</organism>
<dbReference type="GO" id="GO:1903189">
    <property type="term" value="P:glyoxal metabolic process"/>
    <property type="evidence" value="ECO:0007669"/>
    <property type="project" value="TreeGrafter"/>
</dbReference>
<dbReference type="EMBL" id="JAKCXM010000479">
    <property type="protein sequence ID" value="KAJ0393602.1"/>
    <property type="molecule type" value="Genomic_DNA"/>
</dbReference>
<proteinExistence type="inferred from homology"/>
<dbReference type="InterPro" id="IPR006287">
    <property type="entry name" value="DJ-1"/>
</dbReference>
<keyword evidence="6" id="KW-1185">Reference proteome</keyword>
<evidence type="ECO:0000256" key="2">
    <source>
        <dbReference type="ARBA" id="ARBA00022552"/>
    </source>
</evidence>
<dbReference type="CDD" id="cd03135">
    <property type="entry name" value="GATase1_DJ-1"/>
    <property type="match status" value="1"/>
</dbReference>
<sequence length="625" mass="68641">MMAALNGVAGHQVVERMETLLRPLLEGDDISQEDVMQSLKIAGVNPGAKLAEAFLTITEDVMQSLKIAGVNPGAKLAEAFLTITGDLDGLREWLYNQLDVDVMDLRQSAGTSSQERLVWSPEMMEQALRLRYCDVELRAAIESAKGYTAKSQCWGELTKKLEELVHVQVDEVKLRRIFSKWQSQHRSWASGQTAARDIVAPRPTALIPVANGSEEMEVLVLASILARGGFRVTLADVNGDENHIVTLARGLEIQADDTLANCADGSFDVILVPGGVGAKALAKSTQLIHMLRKQKAADKWFGGICAGSVDVLHHFALVRGALTTHPDYADRVGDLYRDAPVVVSENCVTSQGPGTAIAMGLKVVELLRGPNVAREVARRMNYHETFLASGHLAVDWLPVDDEELRPTTATLNDAADATMSDSILLTIAREQAAAFATDSIKNPWDYFEYSVKLVLARWTALRMAMEGEWGGGDMRRKYEILLEEILHIYKYNKNVYADDMALNISEYVESEFGLVCEDGSVEEVAELMNSLAEECKKGQFDRVKQLHEQVQALIPIDLKKSKVRQADDGSNVVQADGSVVNVDEAMAAADEPLIDEDGFTTVRRSTRRRAAPKVFDPSAQFPGAQ</sequence>
<dbReference type="InterPro" id="IPR029062">
    <property type="entry name" value="Class_I_gatase-like"/>
</dbReference>
<comment type="similarity">
    <text evidence="1">Belongs to the TSR2 family.</text>
</comment>
<keyword evidence="2" id="KW-0698">rRNA processing</keyword>
<comment type="caution">
    <text evidence="5">The sequence shown here is derived from an EMBL/GenBank/DDBJ whole genome shotgun (WGS) entry which is preliminary data.</text>
</comment>
<evidence type="ECO:0000259" key="4">
    <source>
        <dbReference type="Pfam" id="PF01965"/>
    </source>
</evidence>
<dbReference type="Pfam" id="PF01965">
    <property type="entry name" value="DJ-1_PfpI"/>
    <property type="match status" value="1"/>
</dbReference>
<name>A0AAD5M3D7_PYTIN</name>
<dbReference type="InterPro" id="IPR002818">
    <property type="entry name" value="DJ-1/PfpI"/>
</dbReference>
<gene>
    <name evidence="5" type="ORF">P43SY_007644</name>
</gene>